<dbReference type="SUPFAM" id="SSF50969">
    <property type="entry name" value="YVTN repeat-like/Quinoprotein amine dehydrogenase"/>
    <property type="match status" value="1"/>
</dbReference>
<dbReference type="Pfam" id="PF25168">
    <property type="entry name" value="Beta-prop_WDR36-Utp21_2nd"/>
    <property type="match status" value="1"/>
</dbReference>
<proteinExistence type="predicted"/>
<dbReference type="GO" id="GO:0034388">
    <property type="term" value="C:Pwp2p-containing subcomplex of 90S preribosome"/>
    <property type="evidence" value="ECO:0007669"/>
    <property type="project" value="TreeGrafter"/>
</dbReference>
<feature type="domain" description="WDR36/Utp21 C-terminal" evidence="3">
    <location>
        <begin position="831"/>
        <end position="1053"/>
    </location>
</feature>
<dbReference type="SMART" id="SM00320">
    <property type="entry name" value="WD40"/>
    <property type="match status" value="9"/>
</dbReference>
<dbReference type="Pfam" id="PF04192">
    <property type="entry name" value="Utp21"/>
    <property type="match status" value="1"/>
</dbReference>
<dbReference type="InterPro" id="IPR059157">
    <property type="entry name" value="WDR36-Utp21_N"/>
</dbReference>
<dbReference type="InterPro" id="IPR001680">
    <property type="entry name" value="WD40_rpt"/>
</dbReference>
<dbReference type="GO" id="GO:0032040">
    <property type="term" value="C:small-subunit processome"/>
    <property type="evidence" value="ECO:0007669"/>
    <property type="project" value="InterPro"/>
</dbReference>
<keyword evidence="1" id="KW-0853">WD repeat</keyword>
<dbReference type="EMBL" id="AVOT02002415">
    <property type="protein sequence ID" value="MBW0470269.1"/>
    <property type="molecule type" value="Genomic_DNA"/>
</dbReference>
<dbReference type="InterPro" id="IPR007319">
    <property type="entry name" value="WDR36/Utp21_C"/>
</dbReference>
<evidence type="ECO:0000259" key="3">
    <source>
        <dbReference type="Pfam" id="PF04192"/>
    </source>
</evidence>
<dbReference type="InterPro" id="IPR036322">
    <property type="entry name" value="WD40_repeat_dom_sf"/>
</dbReference>
<dbReference type="OrthoDB" id="10250769at2759"/>
<dbReference type="PANTHER" id="PTHR22840">
    <property type="entry name" value="WD REPEAT-CONTAINING PROTEIN 36"/>
    <property type="match status" value="1"/>
</dbReference>
<sequence>MGRFPNKRDAARFQPGPDPHIEYAHMQPSFGYGLPQADPSRTFPTCISALLMSACLYAPFRSLGHVTTDLPFAFHSHSTPDSDVLGPSKAHTDSQVILTSVGSAWALWSADGLRLLYIGPLTSTPITWLSVHHSGLILASAGDKIHIYKRVGLIGHLSTTEQKIKVRPCKQLSSSKTSQSSDEDSDGWIKEFKNTNSSGSSQINEFISFGNQVVALSACGKTLWVWNLDTRELHTTIVLPTTFGSATTLVHPSTYLNRVVVASQEGQLAIYNVQTGALVHIFQSTLFTTPTRARCKGLKVPITRIAQAPAVDILAVGFGDGWCSLVDVRTGEEMLAVKMGQAHISGGDSPGAITGIAFRSDFEAQLLVTCSSQGHVAIWDLNECGKLLHVILAAHDSAVSNIHFLPGQPVMVTASGDNSIKLWLFETPTGLPRLLTQRAGHQQPPHLIRYYGSDGKTILSAGRDRALRATSVVRDSRSFELSQGPLAKKATQLAASVSSLRMLPISDLSYSTSRSKDWDDLLTSHEGSSQAKSWSVPNKRIGKHSFSIIEKKSFQLDPPDEIARCVCVSACGNYGLVGTQGSRKIGMWNMQSGIKRKEFIIPPSTAKGKEKEMMSHVVGIATDALNQVVIVVTRSGHIYFFDFASSSHRHTVTLPCGAHGILLQRDSGMLAINCRDKQIRIIDIDTRRIIRHLKGFTHPISDITFTPDSRWLVACSTDSVIRTFDLPTSTLIDAFRTHSMATSITFSPTGDFLASAHTDSVGIFLWANRAQFAGFSYKSLPEDYQIPFLETPSFEGVEDDRAEEVERLLRPGAWVTDVGLSNDEVDVQQPLENGLITLSIMPKSKWQTLLNLEVIKARNKPKEPPKAPERAPFFLPSVTSAESRFNLDVNLTKDPLTNGKSGDGNKKRRLDLGEGTAVEVEFTRQLVRSAGEHGSYAAFYDYVRNLSPSALDLEIRSLSSAQHLLLLIQALIIRLEQGQDFEMVQAIMSVMLKVHGPRLFKSPHFTGLKALDEGSIEGKLIKETGKLLLAQEKATQKINQLVDYGIGVSAFIRGLTGVI</sequence>
<evidence type="ECO:0000256" key="2">
    <source>
        <dbReference type="SAM" id="MobiDB-lite"/>
    </source>
</evidence>
<protein>
    <recommendedName>
        <fullName evidence="7">Small-subunit processome Utp21 domain-containing protein</fullName>
    </recommendedName>
</protein>
<dbReference type="AlphaFoldDB" id="A0A9Q3BRR2"/>
<evidence type="ECO:0000313" key="5">
    <source>
        <dbReference type="EMBL" id="MBW0470269.1"/>
    </source>
</evidence>
<dbReference type="Pfam" id="PF25171">
    <property type="entry name" value="Beta-prop_WDR36-Utp21_1st"/>
    <property type="match status" value="1"/>
</dbReference>
<gene>
    <name evidence="5" type="ORF">O181_009984</name>
</gene>
<dbReference type="PROSITE" id="PS50082">
    <property type="entry name" value="WD_REPEATS_2"/>
    <property type="match status" value="2"/>
</dbReference>
<evidence type="ECO:0000259" key="4">
    <source>
        <dbReference type="Pfam" id="PF25171"/>
    </source>
</evidence>
<feature type="region of interest" description="Disordered" evidence="2">
    <location>
        <begin position="168"/>
        <end position="189"/>
    </location>
</feature>
<dbReference type="InterPro" id="IPR015943">
    <property type="entry name" value="WD40/YVTN_repeat-like_dom_sf"/>
</dbReference>
<feature type="domain" description="WDR36/Utp21 N-terminal" evidence="4">
    <location>
        <begin position="97"/>
        <end position="426"/>
    </location>
</feature>
<dbReference type="GO" id="GO:0006364">
    <property type="term" value="P:rRNA processing"/>
    <property type="evidence" value="ECO:0007669"/>
    <property type="project" value="InterPro"/>
</dbReference>
<dbReference type="Proteomes" id="UP000765509">
    <property type="component" value="Unassembled WGS sequence"/>
</dbReference>
<dbReference type="PANTHER" id="PTHR22840:SF12">
    <property type="entry name" value="WD REPEAT-CONTAINING PROTEIN 36"/>
    <property type="match status" value="1"/>
</dbReference>
<evidence type="ECO:0000313" key="6">
    <source>
        <dbReference type="Proteomes" id="UP000765509"/>
    </source>
</evidence>
<evidence type="ECO:0000256" key="1">
    <source>
        <dbReference type="PROSITE-ProRule" id="PRU00221"/>
    </source>
</evidence>
<evidence type="ECO:0008006" key="7">
    <source>
        <dbReference type="Google" id="ProtNLM"/>
    </source>
</evidence>
<name>A0A9Q3BRR2_9BASI</name>
<keyword evidence="6" id="KW-1185">Reference proteome</keyword>
<dbReference type="InterPro" id="IPR011044">
    <property type="entry name" value="Quino_amine_DH_bsu"/>
</dbReference>
<feature type="repeat" description="WD" evidence="1">
    <location>
        <begin position="392"/>
        <end position="423"/>
    </location>
</feature>
<dbReference type="SUPFAM" id="SSF50978">
    <property type="entry name" value="WD40 repeat-like"/>
    <property type="match status" value="2"/>
</dbReference>
<dbReference type="Gene3D" id="2.130.10.10">
    <property type="entry name" value="YVTN repeat-like/Quinoprotein amine dehydrogenase"/>
    <property type="match status" value="2"/>
</dbReference>
<organism evidence="5 6">
    <name type="scientific">Austropuccinia psidii MF-1</name>
    <dbReference type="NCBI Taxonomy" id="1389203"/>
    <lineage>
        <taxon>Eukaryota</taxon>
        <taxon>Fungi</taxon>
        <taxon>Dikarya</taxon>
        <taxon>Basidiomycota</taxon>
        <taxon>Pucciniomycotina</taxon>
        <taxon>Pucciniomycetes</taxon>
        <taxon>Pucciniales</taxon>
        <taxon>Sphaerophragmiaceae</taxon>
        <taxon>Austropuccinia</taxon>
    </lineage>
</organism>
<comment type="caution">
    <text evidence="5">The sequence shown here is derived from an EMBL/GenBank/DDBJ whole genome shotgun (WGS) entry which is preliminary data.</text>
</comment>
<reference evidence="5" key="1">
    <citation type="submission" date="2021-03" db="EMBL/GenBank/DDBJ databases">
        <title>Draft genome sequence of rust myrtle Austropuccinia psidii MF-1, a brazilian biotype.</title>
        <authorList>
            <person name="Quecine M.C."/>
            <person name="Pachon D.M.R."/>
            <person name="Bonatelli M.L."/>
            <person name="Correr F.H."/>
            <person name="Franceschini L.M."/>
            <person name="Leite T.F."/>
            <person name="Margarido G.R.A."/>
            <person name="Almeida C.A."/>
            <person name="Ferrarezi J.A."/>
            <person name="Labate C.A."/>
        </authorList>
    </citation>
    <scope>NUCLEOTIDE SEQUENCE</scope>
    <source>
        <strain evidence="5">MF-1</strain>
    </source>
</reference>
<accession>A0A9Q3BRR2</accession>
<dbReference type="PROSITE" id="PS50294">
    <property type="entry name" value="WD_REPEATS_REGION"/>
    <property type="match status" value="1"/>
</dbReference>
<feature type="repeat" description="WD" evidence="1">
    <location>
        <begin position="693"/>
        <end position="734"/>
    </location>
</feature>